<organism evidence="1 2">
    <name type="scientific">Prunus dulcis</name>
    <name type="common">Almond</name>
    <name type="synonym">Amygdalus dulcis</name>
    <dbReference type="NCBI Taxonomy" id="3755"/>
    <lineage>
        <taxon>Eukaryota</taxon>
        <taxon>Viridiplantae</taxon>
        <taxon>Streptophyta</taxon>
        <taxon>Embryophyta</taxon>
        <taxon>Tracheophyta</taxon>
        <taxon>Spermatophyta</taxon>
        <taxon>Magnoliopsida</taxon>
        <taxon>eudicotyledons</taxon>
        <taxon>Gunneridae</taxon>
        <taxon>Pentapetalae</taxon>
        <taxon>rosids</taxon>
        <taxon>fabids</taxon>
        <taxon>Rosales</taxon>
        <taxon>Rosaceae</taxon>
        <taxon>Amygdaloideae</taxon>
        <taxon>Amygdaleae</taxon>
        <taxon>Prunus</taxon>
    </lineage>
</organism>
<dbReference type="PANTHER" id="PTHR31509">
    <property type="entry name" value="BPS1-LIKE PROTEIN"/>
    <property type="match status" value="1"/>
</dbReference>
<reference evidence="2" key="1">
    <citation type="journal article" date="2020" name="Plant J.">
        <title>Transposons played a major role in the diversification between the closely related almond and peach genomes: results from the almond genome sequence.</title>
        <authorList>
            <person name="Alioto T."/>
            <person name="Alexiou K.G."/>
            <person name="Bardil A."/>
            <person name="Barteri F."/>
            <person name="Castanera R."/>
            <person name="Cruz F."/>
            <person name="Dhingra A."/>
            <person name="Duval H."/>
            <person name="Fernandez I Marti A."/>
            <person name="Frias L."/>
            <person name="Galan B."/>
            <person name="Garcia J.L."/>
            <person name="Howad W."/>
            <person name="Gomez-Garrido J."/>
            <person name="Gut M."/>
            <person name="Julca I."/>
            <person name="Morata J."/>
            <person name="Puigdomenech P."/>
            <person name="Ribeca P."/>
            <person name="Rubio Cabetas M.J."/>
            <person name="Vlasova A."/>
            <person name="Wirthensohn M."/>
            <person name="Garcia-Mas J."/>
            <person name="Gabaldon T."/>
            <person name="Casacuberta J.M."/>
            <person name="Arus P."/>
        </authorList>
    </citation>
    <scope>NUCLEOTIDE SEQUENCE [LARGE SCALE GENOMIC DNA]</scope>
    <source>
        <strain evidence="2">cv. Texas</strain>
    </source>
</reference>
<dbReference type="InParanoid" id="A0A5E4ER88"/>
<dbReference type="EMBL" id="CABIKO010000029">
    <property type="protein sequence ID" value="VVA18235.1"/>
    <property type="molecule type" value="Genomic_DNA"/>
</dbReference>
<dbReference type="GO" id="GO:0048367">
    <property type="term" value="P:shoot system development"/>
    <property type="evidence" value="ECO:0007669"/>
    <property type="project" value="InterPro"/>
</dbReference>
<evidence type="ECO:0000313" key="1">
    <source>
        <dbReference type="EMBL" id="VVA18235.1"/>
    </source>
</evidence>
<name>A0A5E4ER88_PRUDU</name>
<dbReference type="GO" id="GO:0048364">
    <property type="term" value="P:root development"/>
    <property type="evidence" value="ECO:0007669"/>
    <property type="project" value="InterPro"/>
</dbReference>
<proteinExistence type="predicted"/>
<dbReference type="InterPro" id="IPR004320">
    <property type="entry name" value="BPS1_pln"/>
</dbReference>
<sequence>MGLGDRLGAPWAVLGAWADPSFPRALGDTIWLMMETAIRKALGNLKGVSPFYKETEAVAMVSMPKEVEAVTHTLFKSMFSFSSSPKTQSKQSGWSLVSNLMHHKRVAAYKEEETDANEFANVDAALNSFVGHKTAESDNIIENTQNQLQNLELCIQDLQESLEHFQGV</sequence>
<evidence type="ECO:0000313" key="2">
    <source>
        <dbReference type="Proteomes" id="UP000327085"/>
    </source>
</evidence>
<dbReference type="OMA" id="FVGHKTA"/>
<dbReference type="Pfam" id="PF03087">
    <property type="entry name" value="BPS1"/>
    <property type="match status" value="1"/>
</dbReference>
<dbReference type="Gramene" id="VVA18235">
    <property type="protein sequence ID" value="VVA18235"/>
    <property type="gene ID" value="Prudul26B007270"/>
</dbReference>
<dbReference type="Proteomes" id="UP000327085">
    <property type="component" value="Chromosome 8"/>
</dbReference>
<protein>
    <submittedName>
        <fullName evidence="1">Uncharacterized protein</fullName>
    </submittedName>
</protein>
<gene>
    <name evidence="1" type="ORF">ALMOND_2B007270</name>
</gene>
<dbReference type="AlphaFoldDB" id="A0A5E4ER88"/>
<accession>A0A5E4ER88</accession>